<dbReference type="Pfam" id="PF00126">
    <property type="entry name" value="HTH_1"/>
    <property type="match status" value="1"/>
</dbReference>
<dbReference type="AlphaFoldDB" id="A0A2W5Q858"/>
<evidence type="ECO:0000256" key="3">
    <source>
        <dbReference type="ARBA" id="ARBA00023125"/>
    </source>
</evidence>
<evidence type="ECO:0000313" key="7">
    <source>
        <dbReference type="Proteomes" id="UP000249135"/>
    </source>
</evidence>
<dbReference type="Gene3D" id="1.10.10.10">
    <property type="entry name" value="Winged helix-like DNA-binding domain superfamily/Winged helix DNA-binding domain"/>
    <property type="match status" value="1"/>
</dbReference>
<evidence type="ECO:0000256" key="2">
    <source>
        <dbReference type="ARBA" id="ARBA00023015"/>
    </source>
</evidence>
<dbReference type="InterPro" id="IPR005119">
    <property type="entry name" value="LysR_subst-bd"/>
</dbReference>
<gene>
    <name evidence="6" type="ORF">DI563_12150</name>
</gene>
<dbReference type="Gene3D" id="3.40.190.10">
    <property type="entry name" value="Periplasmic binding protein-like II"/>
    <property type="match status" value="2"/>
</dbReference>
<dbReference type="PANTHER" id="PTHR30419:SF8">
    <property type="entry name" value="NITROGEN ASSIMILATION TRANSCRIPTIONAL ACTIVATOR-RELATED"/>
    <property type="match status" value="1"/>
</dbReference>
<dbReference type="PANTHER" id="PTHR30419">
    <property type="entry name" value="HTH-TYPE TRANSCRIPTIONAL REGULATOR YBHD"/>
    <property type="match status" value="1"/>
</dbReference>
<dbReference type="SUPFAM" id="SSF46785">
    <property type="entry name" value="Winged helix' DNA-binding domain"/>
    <property type="match status" value="1"/>
</dbReference>
<evidence type="ECO:0000256" key="4">
    <source>
        <dbReference type="ARBA" id="ARBA00023163"/>
    </source>
</evidence>
<keyword evidence="4" id="KW-0804">Transcription</keyword>
<keyword evidence="2" id="KW-0805">Transcription regulation</keyword>
<dbReference type="Proteomes" id="UP000249135">
    <property type="component" value="Unassembled WGS sequence"/>
</dbReference>
<keyword evidence="3" id="KW-0238">DNA-binding</keyword>
<proteinExistence type="inferred from homology"/>
<name>A0A2W5Q858_VARPD</name>
<dbReference type="PRINTS" id="PR00039">
    <property type="entry name" value="HTHLYSR"/>
</dbReference>
<dbReference type="InterPro" id="IPR050950">
    <property type="entry name" value="HTH-type_LysR_regulators"/>
</dbReference>
<dbReference type="SUPFAM" id="SSF53850">
    <property type="entry name" value="Periplasmic binding protein-like II"/>
    <property type="match status" value="1"/>
</dbReference>
<dbReference type="GO" id="GO:0003700">
    <property type="term" value="F:DNA-binding transcription factor activity"/>
    <property type="evidence" value="ECO:0007669"/>
    <property type="project" value="InterPro"/>
</dbReference>
<dbReference type="GO" id="GO:0003677">
    <property type="term" value="F:DNA binding"/>
    <property type="evidence" value="ECO:0007669"/>
    <property type="project" value="UniProtKB-KW"/>
</dbReference>
<dbReference type="InterPro" id="IPR036388">
    <property type="entry name" value="WH-like_DNA-bd_sf"/>
</dbReference>
<evidence type="ECO:0000313" key="6">
    <source>
        <dbReference type="EMBL" id="PZQ74491.1"/>
    </source>
</evidence>
<dbReference type="EMBL" id="QFPP01000127">
    <property type="protein sequence ID" value="PZQ74491.1"/>
    <property type="molecule type" value="Genomic_DNA"/>
</dbReference>
<dbReference type="FunFam" id="1.10.10.10:FF:000001">
    <property type="entry name" value="LysR family transcriptional regulator"/>
    <property type="match status" value="1"/>
</dbReference>
<accession>A0A2W5Q858</accession>
<comment type="caution">
    <text evidence="6">The sequence shown here is derived from an EMBL/GenBank/DDBJ whole genome shotgun (WGS) entry which is preliminary data.</text>
</comment>
<dbReference type="InterPro" id="IPR000847">
    <property type="entry name" value="LysR_HTH_N"/>
</dbReference>
<dbReference type="PROSITE" id="PS50931">
    <property type="entry name" value="HTH_LYSR"/>
    <property type="match status" value="1"/>
</dbReference>
<sequence length="295" mass="32099">MNLSVRQLRAFVAAARLRSFTRAAEQLHVTQPGLSAMLRELEAQLDCRLFERTTRSVTLTVQGEAFVPTALRVLKELEDAAASLGQITATQKRRLSVGATPVIASSILPEACALFARQHPQVDVEVQDLARESIYERVQSGVLDAGFGAFLDTSRTVRRRRIFASALTLIEPAGVGPARRRWKDVPRSRMLGLPADNPIQQRVEAQLRATGEPGSFGQSFNHLHTLLAMVEAGAGLAVLPDFVASAASRYRVTLSELRTPSATVDFYEITKAGRAQNALLVSLTACLAQCAPNPR</sequence>
<evidence type="ECO:0000256" key="1">
    <source>
        <dbReference type="ARBA" id="ARBA00009437"/>
    </source>
</evidence>
<dbReference type="GO" id="GO:0005829">
    <property type="term" value="C:cytosol"/>
    <property type="evidence" value="ECO:0007669"/>
    <property type="project" value="TreeGrafter"/>
</dbReference>
<dbReference type="Pfam" id="PF03466">
    <property type="entry name" value="LysR_substrate"/>
    <property type="match status" value="1"/>
</dbReference>
<organism evidence="6 7">
    <name type="scientific">Variovorax paradoxus</name>
    <dbReference type="NCBI Taxonomy" id="34073"/>
    <lineage>
        <taxon>Bacteria</taxon>
        <taxon>Pseudomonadati</taxon>
        <taxon>Pseudomonadota</taxon>
        <taxon>Betaproteobacteria</taxon>
        <taxon>Burkholderiales</taxon>
        <taxon>Comamonadaceae</taxon>
        <taxon>Variovorax</taxon>
    </lineage>
</organism>
<comment type="similarity">
    <text evidence="1">Belongs to the LysR transcriptional regulatory family.</text>
</comment>
<protein>
    <submittedName>
        <fullName evidence="6">LysR family transcriptional regulator</fullName>
    </submittedName>
</protein>
<reference evidence="6 7" key="1">
    <citation type="submission" date="2017-08" db="EMBL/GenBank/DDBJ databases">
        <title>Infants hospitalized years apart are colonized by the same room-sourced microbial strains.</title>
        <authorList>
            <person name="Brooks B."/>
            <person name="Olm M.R."/>
            <person name="Firek B.A."/>
            <person name="Baker R."/>
            <person name="Thomas B.C."/>
            <person name="Morowitz M.J."/>
            <person name="Banfield J.F."/>
        </authorList>
    </citation>
    <scope>NUCLEOTIDE SEQUENCE [LARGE SCALE GENOMIC DNA]</scope>
    <source>
        <strain evidence="6">S2_005_003_R2_41</strain>
    </source>
</reference>
<feature type="domain" description="HTH lysR-type" evidence="5">
    <location>
        <begin position="1"/>
        <end position="60"/>
    </location>
</feature>
<dbReference type="InterPro" id="IPR036390">
    <property type="entry name" value="WH_DNA-bd_sf"/>
</dbReference>
<evidence type="ECO:0000259" key="5">
    <source>
        <dbReference type="PROSITE" id="PS50931"/>
    </source>
</evidence>